<feature type="compositionally biased region" description="Low complexity" evidence="1">
    <location>
        <begin position="103"/>
        <end position="119"/>
    </location>
</feature>
<dbReference type="EC" id="2.7.1.-" evidence="2"/>
<gene>
    <name evidence="2" type="ORF">glysoja_039759</name>
</gene>
<evidence type="ECO:0000313" key="2">
    <source>
        <dbReference type="EMBL" id="KHN01499.1"/>
    </source>
</evidence>
<keyword evidence="2" id="KW-0418">Kinase</keyword>
<dbReference type="Gene3D" id="3.30.200.20">
    <property type="entry name" value="Phosphorylase Kinase, domain 1"/>
    <property type="match status" value="1"/>
</dbReference>
<proteinExistence type="predicted"/>
<dbReference type="AlphaFoldDB" id="A0A0B2P1X4"/>
<dbReference type="GO" id="GO:0016301">
    <property type="term" value="F:kinase activity"/>
    <property type="evidence" value="ECO:0007669"/>
    <property type="project" value="UniProtKB-KW"/>
</dbReference>
<accession>A0A0B2P1X4</accession>
<feature type="compositionally biased region" description="Low complexity" evidence="1">
    <location>
        <begin position="84"/>
        <end position="95"/>
    </location>
</feature>
<organism evidence="2">
    <name type="scientific">Glycine soja</name>
    <name type="common">Wild soybean</name>
    <dbReference type="NCBI Taxonomy" id="3848"/>
    <lineage>
        <taxon>Eukaryota</taxon>
        <taxon>Viridiplantae</taxon>
        <taxon>Streptophyta</taxon>
        <taxon>Embryophyta</taxon>
        <taxon>Tracheophyta</taxon>
        <taxon>Spermatophyta</taxon>
        <taxon>Magnoliopsida</taxon>
        <taxon>eudicotyledons</taxon>
        <taxon>Gunneridae</taxon>
        <taxon>Pentapetalae</taxon>
        <taxon>rosids</taxon>
        <taxon>fabids</taxon>
        <taxon>Fabales</taxon>
        <taxon>Fabaceae</taxon>
        <taxon>Papilionoideae</taxon>
        <taxon>50 kb inversion clade</taxon>
        <taxon>NPAAA clade</taxon>
        <taxon>indigoferoid/millettioid clade</taxon>
        <taxon>Phaseoleae</taxon>
        <taxon>Glycine</taxon>
        <taxon>Glycine subgen. Soja</taxon>
    </lineage>
</organism>
<evidence type="ECO:0000256" key="1">
    <source>
        <dbReference type="SAM" id="MobiDB-lite"/>
    </source>
</evidence>
<dbReference type="EMBL" id="KN671006">
    <property type="protein sequence ID" value="KHN01499.1"/>
    <property type="molecule type" value="Genomic_DNA"/>
</dbReference>
<protein>
    <submittedName>
        <fullName evidence="2">Mitogen-activated protein kinase 9</fullName>
        <ecNumber evidence="2">2.7.1.-</ecNumber>
    </submittedName>
</protein>
<feature type="region of interest" description="Disordered" evidence="1">
    <location>
        <begin position="60"/>
        <end position="126"/>
    </location>
</feature>
<dbReference type="Proteomes" id="UP000053555">
    <property type="component" value="Unassembled WGS sequence"/>
</dbReference>
<keyword evidence="2" id="KW-0808">Transferase</keyword>
<reference evidence="2" key="1">
    <citation type="submission" date="2014-07" db="EMBL/GenBank/DDBJ databases">
        <title>Identification of a novel salt tolerance gene in wild soybean by whole-genome sequencing.</title>
        <authorList>
            <person name="Lam H.-M."/>
            <person name="Qi X."/>
            <person name="Li M.-W."/>
            <person name="Liu X."/>
            <person name="Xie M."/>
            <person name="Ni M."/>
            <person name="Xu X."/>
        </authorList>
    </citation>
    <scope>NUCLEOTIDE SEQUENCE [LARGE SCALE GENOMIC DNA]</scope>
    <source>
        <tissue evidence="2">Root</tissue>
    </source>
</reference>
<dbReference type="FunFam" id="3.30.200.20:FF:000578">
    <property type="entry name" value="Mitogen-activated protein kinase"/>
    <property type="match status" value="1"/>
</dbReference>
<dbReference type="Gene3D" id="1.10.510.10">
    <property type="entry name" value="Transferase(Phosphotransferase) domain 1"/>
    <property type="match status" value="1"/>
</dbReference>
<name>A0A0B2P1X4_GLYSO</name>
<sequence length="277" mass="30772">MFHPLHFTFTTHTVCSQSPSSSTTRISILSFSLSWLLLPFLHQRSPSRRRSLSFRSLHNGRPFSSRSHRNPPIAASPLPPPTTAVPAPNAAARTPCCTSSPRSPTESIPTGSPSGTSTDISRKSMSKSASSRFSSIQLEYFATLECYTYVGEGKLPNDPKDRPSAKETLSNPYFTGLANMNCEPSTQPISKLEFEFERRKLTKDDVRELIYGEILEYHPQMLQEYLRGGDQTSFMYPSLKLERVGLGSMHTTSLLFEAKRKIEKGQEVLAFGIGACA</sequence>